<protein>
    <submittedName>
        <fullName evidence="1">Plectin</fullName>
    </submittedName>
</protein>
<evidence type="ECO:0000313" key="1">
    <source>
        <dbReference type="EMBL" id="TDD81308.1"/>
    </source>
</evidence>
<keyword evidence="2" id="KW-1185">Reference proteome</keyword>
<proteinExistence type="predicted"/>
<gene>
    <name evidence="1" type="ORF">E1298_24340</name>
</gene>
<dbReference type="OrthoDB" id="3436373at2"/>
<comment type="caution">
    <text evidence="1">The sequence shown here is derived from an EMBL/GenBank/DDBJ whole genome shotgun (WGS) entry which is preliminary data.</text>
</comment>
<accession>A0A4R5B4Z0</accession>
<reference evidence="1 2" key="1">
    <citation type="submission" date="2019-03" db="EMBL/GenBank/DDBJ databases">
        <title>Draft genome sequences of novel Actinobacteria.</title>
        <authorList>
            <person name="Sahin N."/>
            <person name="Ay H."/>
            <person name="Saygin H."/>
        </authorList>
    </citation>
    <scope>NUCLEOTIDE SEQUENCE [LARGE SCALE GENOMIC DNA]</scope>
    <source>
        <strain evidence="1 2">H3C3</strain>
    </source>
</reference>
<name>A0A4R5B4Z0_9ACTN</name>
<sequence>MPLGRRVSKDVAEPYEADQRLAADYFERLSAATEAERALREAQGAATPEPELRALTIAFDTAMTEALAAAEAAERVAMGPKVYVTDAQDAKARRAAEIARRQAKARPAVRPWTDEVDRLRTAREAHRLSYRTRPTAAV</sequence>
<dbReference type="AlphaFoldDB" id="A0A4R5B4Z0"/>
<dbReference type="RefSeq" id="WP_131897068.1">
    <property type="nucleotide sequence ID" value="NZ_SMKU01000139.1"/>
</dbReference>
<organism evidence="1 2">
    <name type="scientific">Actinomadura rubrisoli</name>
    <dbReference type="NCBI Taxonomy" id="2530368"/>
    <lineage>
        <taxon>Bacteria</taxon>
        <taxon>Bacillati</taxon>
        <taxon>Actinomycetota</taxon>
        <taxon>Actinomycetes</taxon>
        <taxon>Streptosporangiales</taxon>
        <taxon>Thermomonosporaceae</taxon>
        <taxon>Actinomadura</taxon>
    </lineage>
</organism>
<dbReference type="Proteomes" id="UP000294513">
    <property type="component" value="Unassembled WGS sequence"/>
</dbReference>
<dbReference type="EMBL" id="SMKU01000139">
    <property type="protein sequence ID" value="TDD81308.1"/>
    <property type="molecule type" value="Genomic_DNA"/>
</dbReference>
<evidence type="ECO:0000313" key="2">
    <source>
        <dbReference type="Proteomes" id="UP000294513"/>
    </source>
</evidence>